<name>A0A9N7Z4M2_PLEPL</name>
<proteinExistence type="predicted"/>
<dbReference type="Proteomes" id="UP001153269">
    <property type="component" value="Unassembled WGS sequence"/>
</dbReference>
<organism evidence="2 3">
    <name type="scientific">Pleuronectes platessa</name>
    <name type="common">European plaice</name>
    <dbReference type="NCBI Taxonomy" id="8262"/>
    <lineage>
        <taxon>Eukaryota</taxon>
        <taxon>Metazoa</taxon>
        <taxon>Chordata</taxon>
        <taxon>Craniata</taxon>
        <taxon>Vertebrata</taxon>
        <taxon>Euteleostomi</taxon>
        <taxon>Actinopterygii</taxon>
        <taxon>Neopterygii</taxon>
        <taxon>Teleostei</taxon>
        <taxon>Neoteleostei</taxon>
        <taxon>Acanthomorphata</taxon>
        <taxon>Carangaria</taxon>
        <taxon>Pleuronectiformes</taxon>
        <taxon>Pleuronectoidei</taxon>
        <taxon>Pleuronectidae</taxon>
        <taxon>Pleuronectes</taxon>
    </lineage>
</organism>
<gene>
    <name evidence="2" type="ORF">PLEPLA_LOCUS38818</name>
</gene>
<sequence>MEQQAAKVKKPGLIPRGVSQDSMRKRSPSAVANSLFAKATVVRQLNLPMFVYLTPLEGLTEQGNNRAGHTGRARQCGDPRASHPTPPPRLLLSAGGCGVNDPVLTTKSLLNMVALIEQAAGSTGARCRKILISRHVSPSSSSRFSQGLSTKVTFNYSFSEAPQLGAREVTPILPRLVALALVMFHNLRGSQHLDQKCSLMWERTTLLLKAPCVFISNLKLIPLVSMGRWRPGLQPQFPESCPHDEGGEE</sequence>
<dbReference type="EMBL" id="CADEAL010004077">
    <property type="protein sequence ID" value="CAB1451125.1"/>
    <property type="molecule type" value="Genomic_DNA"/>
</dbReference>
<evidence type="ECO:0000313" key="3">
    <source>
        <dbReference type="Proteomes" id="UP001153269"/>
    </source>
</evidence>
<dbReference type="AlphaFoldDB" id="A0A9N7Z4M2"/>
<accession>A0A9N7Z4M2</accession>
<keyword evidence="3" id="KW-1185">Reference proteome</keyword>
<feature type="region of interest" description="Disordered" evidence="1">
    <location>
        <begin position="1"/>
        <end position="26"/>
    </location>
</feature>
<reference evidence="2" key="1">
    <citation type="submission" date="2020-03" db="EMBL/GenBank/DDBJ databases">
        <authorList>
            <person name="Weist P."/>
        </authorList>
    </citation>
    <scope>NUCLEOTIDE SEQUENCE</scope>
</reference>
<feature type="region of interest" description="Disordered" evidence="1">
    <location>
        <begin position="61"/>
        <end position="86"/>
    </location>
</feature>
<comment type="caution">
    <text evidence="2">The sequence shown here is derived from an EMBL/GenBank/DDBJ whole genome shotgun (WGS) entry which is preliminary data.</text>
</comment>
<evidence type="ECO:0000256" key="1">
    <source>
        <dbReference type="SAM" id="MobiDB-lite"/>
    </source>
</evidence>
<evidence type="ECO:0000313" key="2">
    <source>
        <dbReference type="EMBL" id="CAB1451125.1"/>
    </source>
</evidence>
<protein>
    <submittedName>
        <fullName evidence="2">Uncharacterized protein</fullName>
    </submittedName>
</protein>